<dbReference type="AGR" id="WB:WBGene00007193"/>
<feature type="region of interest" description="Disordered" evidence="1">
    <location>
        <begin position="79"/>
        <end position="108"/>
    </location>
</feature>
<sequence length="499" mass="57454">MQKPDESNEKLSDDIPCTSASLLDHLIQKEASAAEDTDPLDHIGNIGEAIIGQFSSGADVGTEILQNALKMFDQAMAYTNPQAPPKRKYKRKEAPIEDAQPTTTSSATLASLLTLNPVPIESSAKRFHQNDLRAGFSPRTKFDVDCSDFFLLQGSDADTQFNNLHKKLEKERTQMFDDQVSKDVERLLNTANRVHGPREWTAEEKAEFTSYCRSWRSGALGADDKLNLQKFYSKAYGKVFQGLSENKASSEESAIDFSNFMGVGSEDPANQTEDVPGGSCKASPDNFSFSTLNPRMKYEKEKEFRSAINNIFTEVFKEFHSKKQFIPKPTRLDVPPCEIEREHLSMLMSKFSIAMDDPEKEWNVDELQELRRFYTLFREKNHLPFVQTKEFGKFLRKAFGRLEHYELQRENDTSLQEKRKFWQEYRKTHVPPKRERKACAARTTPVRPYIKSNIDTKGETEEERRLRRAAYLRKWRLAQKEKHSADVMSQFKHQEDVAL</sequence>
<dbReference type="GeneID" id="174735"/>
<keyword evidence="5" id="KW-1267">Proteomics identification</keyword>
<keyword evidence="2" id="KW-0067">ATP-binding</keyword>
<keyword evidence="2" id="KW-0547">Nucleotide-binding</keyword>
<dbReference type="PeptideAtlas" id="A5Z2S5"/>
<keyword evidence="2" id="KW-0347">Helicase</keyword>
<dbReference type="GO" id="GO:0004386">
    <property type="term" value="F:helicase activity"/>
    <property type="evidence" value="ECO:0007669"/>
    <property type="project" value="UniProtKB-KW"/>
</dbReference>
<dbReference type="PaxDb" id="6239-B0491.6b"/>
<evidence type="ECO:0007829" key="5">
    <source>
        <dbReference type="PeptideAtlas" id="A5Z2S5"/>
    </source>
</evidence>
<keyword evidence="2" id="KW-0378">Hydrolase</keyword>
<dbReference type="eggNOG" id="ENOG502TH93">
    <property type="taxonomic scope" value="Eukaryota"/>
</dbReference>
<gene>
    <name evidence="2 4" type="ORF">B0491.6</name>
    <name evidence="2" type="ORF">CELE_B0491.6</name>
</gene>
<dbReference type="RefSeq" id="NP_001122574.1">
    <property type="nucleotide sequence ID" value="NM_001129102.4"/>
</dbReference>
<dbReference type="FunCoup" id="A5Z2S5">
    <property type="interactions" value="560"/>
</dbReference>
<dbReference type="OMA" id="HFTIVQT"/>
<evidence type="ECO:0000256" key="1">
    <source>
        <dbReference type="SAM" id="MobiDB-lite"/>
    </source>
</evidence>
<dbReference type="CTD" id="174735"/>
<protein>
    <submittedName>
        <fullName evidence="2">DNA helicase</fullName>
    </submittedName>
</protein>
<dbReference type="Proteomes" id="UP000001940">
    <property type="component" value="Chromosome II"/>
</dbReference>
<evidence type="ECO:0000313" key="2">
    <source>
        <dbReference type="EMBL" id="CAN99663.1"/>
    </source>
</evidence>
<organism evidence="2 3">
    <name type="scientific">Caenorhabditis elegans</name>
    <dbReference type="NCBI Taxonomy" id="6239"/>
    <lineage>
        <taxon>Eukaryota</taxon>
        <taxon>Metazoa</taxon>
        <taxon>Ecdysozoa</taxon>
        <taxon>Nematoda</taxon>
        <taxon>Chromadorea</taxon>
        <taxon>Rhabditida</taxon>
        <taxon>Rhabditina</taxon>
        <taxon>Rhabditomorpha</taxon>
        <taxon>Rhabditoidea</taxon>
        <taxon>Rhabditidae</taxon>
        <taxon>Peloderinae</taxon>
        <taxon>Caenorhabditis</taxon>
    </lineage>
</organism>
<dbReference type="UCSC" id="B0491.6b">
    <property type="organism name" value="c. elegans"/>
</dbReference>
<evidence type="ECO:0000313" key="4">
    <source>
        <dbReference type="WormBase" id="B0491.6b"/>
    </source>
</evidence>
<dbReference type="WormBase" id="B0491.6b">
    <property type="protein sequence ID" value="CE41099"/>
    <property type="gene ID" value="WBGene00007193"/>
</dbReference>
<keyword evidence="3" id="KW-1185">Reference proteome</keyword>
<dbReference type="InParanoid" id="A5Z2S5"/>
<reference evidence="2 3" key="1">
    <citation type="journal article" date="1998" name="Science">
        <title>Genome sequence of the nematode C. elegans: a platform for investigating biology.</title>
        <authorList>
            <consortium name="The C. elegans sequencing consortium"/>
            <person name="Sulson J.E."/>
            <person name="Waterston R."/>
        </authorList>
    </citation>
    <scope>NUCLEOTIDE SEQUENCE [LARGE SCALE GENOMIC DNA]</scope>
    <source>
        <strain evidence="2 3">Bristol N2</strain>
    </source>
</reference>
<accession>A5Z2S5</accession>
<name>A5Z2S5_CAEEL</name>
<dbReference type="OrthoDB" id="5795956at2759"/>
<proteinExistence type="evidence at protein level"/>
<dbReference type="EMBL" id="BX284602">
    <property type="protein sequence ID" value="CAN99663.1"/>
    <property type="molecule type" value="Genomic_DNA"/>
</dbReference>
<dbReference type="ExpressionAtlas" id="A5Z2S5">
    <property type="expression patterns" value="baseline and differential"/>
</dbReference>
<evidence type="ECO:0000313" key="3">
    <source>
        <dbReference type="Proteomes" id="UP000001940"/>
    </source>
</evidence>
<dbReference type="AlphaFoldDB" id="A5Z2S5"/>
<dbReference type="KEGG" id="cel:CELE_B0491.6"/>
<dbReference type="Bgee" id="WBGene00007193">
    <property type="expression patterns" value="Expressed in germ line (C elegans) and 4 other cell types or tissues"/>
</dbReference>